<protein>
    <submittedName>
        <fullName evidence="2">Uncharacterized protein</fullName>
    </submittedName>
</protein>
<proteinExistence type="predicted"/>
<reference evidence="2" key="1">
    <citation type="submission" date="2022-07" db="EMBL/GenBank/DDBJ databases">
        <authorList>
            <person name="Trinca V."/>
            <person name="Uliana J.V.C."/>
            <person name="Torres T.T."/>
            <person name="Ward R.J."/>
            <person name="Monesi N."/>
        </authorList>
    </citation>
    <scope>NUCLEOTIDE SEQUENCE</scope>
    <source>
        <strain evidence="2">HSMRA1968</strain>
        <tissue evidence="2">Whole embryos</tissue>
    </source>
</reference>
<accession>A0A9Q0N509</accession>
<keyword evidence="1" id="KW-1133">Transmembrane helix</keyword>
<evidence type="ECO:0000256" key="1">
    <source>
        <dbReference type="SAM" id="Phobius"/>
    </source>
</evidence>
<evidence type="ECO:0000313" key="3">
    <source>
        <dbReference type="Proteomes" id="UP001151699"/>
    </source>
</evidence>
<keyword evidence="1" id="KW-0812">Transmembrane</keyword>
<keyword evidence="1" id="KW-0472">Membrane</keyword>
<keyword evidence="3" id="KW-1185">Reference proteome</keyword>
<comment type="caution">
    <text evidence="2">The sequence shown here is derived from an EMBL/GenBank/DDBJ whole genome shotgun (WGS) entry which is preliminary data.</text>
</comment>
<organism evidence="2 3">
    <name type="scientific">Pseudolycoriella hygida</name>
    <dbReference type="NCBI Taxonomy" id="35572"/>
    <lineage>
        <taxon>Eukaryota</taxon>
        <taxon>Metazoa</taxon>
        <taxon>Ecdysozoa</taxon>
        <taxon>Arthropoda</taxon>
        <taxon>Hexapoda</taxon>
        <taxon>Insecta</taxon>
        <taxon>Pterygota</taxon>
        <taxon>Neoptera</taxon>
        <taxon>Endopterygota</taxon>
        <taxon>Diptera</taxon>
        <taxon>Nematocera</taxon>
        <taxon>Sciaroidea</taxon>
        <taxon>Sciaridae</taxon>
        <taxon>Pseudolycoriella</taxon>
    </lineage>
</organism>
<dbReference type="EMBL" id="WJQU01000002">
    <property type="protein sequence ID" value="KAJ6643687.1"/>
    <property type="molecule type" value="Genomic_DNA"/>
</dbReference>
<dbReference type="OrthoDB" id="8194427at2759"/>
<dbReference type="PANTHER" id="PTHR39952:SF1">
    <property type="match status" value="1"/>
</dbReference>
<name>A0A9Q0N509_9DIPT</name>
<gene>
    <name evidence="2" type="ORF">Bhyg_08652</name>
</gene>
<sequence>MVCLILTGLCVMSLARRRNRYSYLIKLSGACGLASALTCALVTVTTTVLHMSRLQALKECEYTKKTRTCTCYPIVNDPQQSDDGVDEVKDSVADVLAPTQNGVSIKGGAEAIVHAA</sequence>
<dbReference type="PANTHER" id="PTHR39952">
    <property type="entry name" value="FI02073P"/>
    <property type="match status" value="1"/>
</dbReference>
<feature type="transmembrane region" description="Helical" evidence="1">
    <location>
        <begin position="27"/>
        <end position="49"/>
    </location>
</feature>
<evidence type="ECO:0000313" key="2">
    <source>
        <dbReference type="EMBL" id="KAJ6643687.1"/>
    </source>
</evidence>
<dbReference type="AlphaFoldDB" id="A0A9Q0N509"/>
<dbReference type="Proteomes" id="UP001151699">
    <property type="component" value="Chromosome B"/>
</dbReference>